<proteinExistence type="inferred from homology"/>
<keyword evidence="2 5" id="KW-0479">Metal-binding</keyword>
<evidence type="ECO:0000256" key="6">
    <source>
        <dbReference type="SAM" id="Phobius"/>
    </source>
</evidence>
<evidence type="ECO:0000256" key="1">
    <source>
        <dbReference type="ARBA" id="ARBA00010617"/>
    </source>
</evidence>
<evidence type="ECO:0008006" key="9">
    <source>
        <dbReference type="Google" id="ProtNLM"/>
    </source>
</evidence>
<dbReference type="PRINTS" id="PR00385">
    <property type="entry name" value="P450"/>
</dbReference>
<evidence type="ECO:0000313" key="8">
    <source>
        <dbReference type="Proteomes" id="UP001497512"/>
    </source>
</evidence>
<keyword evidence="4 5" id="KW-0408">Iron</keyword>
<dbReference type="Gene3D" id="1.10.630.10">
    <property type="entry name" value="Cytochrome P450"/>
    <property type="match status" value="1"/>
</dbReference>
<protein>
    <recommendedName>
        <fullName evidence="9">Cytochrome P450</fullName>
    </recommendedName>
</protein>
<dbReference type="PANTHER" id="PTHR47944">
    <property type="entry name" value="CYTOCHROME P450 98A9"/>
    <property type="match status" value="1"/>
</dbReference>
<dbReference type="InterPro" id="IPR001128">
    <property type="entry name" value="Cyt_P450"/>
</dbReference>
<dbReference type="CDD" id="cd20618">
    <property type="entry name" value="CYP71_clan"/>
    <property type="match status" value="1"/>
</dbReference>
<dbReference type="PANTHER" id="PTHR47944:SF16">
    <property type="entry name" value="CYTOCHROME P450 FAMILY 1 SUBFAMILY A POLYPEPTIDE 1"/>
    <property type="match status" value="1"/>
</dbReference>
<dbReference type="InterPro" id="IPR017972">
    <property type="entry name" value="Cyt_P450_CS"/>
</dbReference>
<evidence type="ECO:0000313" key="7">
    <source>
        <dbReference type="EMBL" id="CAK9237053.1"/>
    </source>
</evidence>
<dbReference type="InterPro" id="IPR036396">
    <property type="entry name" value="Cyt_P450_sf"/>
</dbReference>
<keyword evidence="5" id="KW-0503">Monooxygenase</keyword>
<evidence type="ECO:0000256" key="2">
    <source>
        <dbReference type="ARBA" id="ARBA00022723"/>
    </source>
</evidence>
<sequence length="519" mass="59149">MLDIVVEWGRFITPIEVTTLFIIVIMVVIYHYYIKLKRAPGPFPIWPLLGNIPLLHKLPHQVLYNLSKTYGDIMELKLGSICTIVISSPQMAIEVLKTHDRVFASRPLPIAAHSFSYGGLNVGWAPQGDYWRHLRKLKVSKFLSQLDASKNVRDEEISFLVHSIFEDCKDGKPTNMRTRLCNTSMNVMTRLSFGKRYFGEGLSNEKNEEFQNIIMEQLVLLGAFNISDFVPLVKSFDLQGFRPKLKQLRSKIDKFFDEIIQDRLKEKHSNEIKDYLDVMLSIPKTYGLGDRLGDNVIKAEFNENLGAGTNTSAITTEWALAELLKHPKFMKKIQDELDDVVGHDRVVNESDLPQLKYLQAVVKETFRLHPPNPLLLPHESIKACEINGYHIPPKARILVNIWAIHRDSSTYENPFDFNPERFVGTTVDLKGNDFQLLPFGSGRRMCPGRSLGLTIVQMELARLLHSFTWRLPNGENIQDIDMGEVFGLTTHKAIPLDVIATSRLPSHFYASSQLSNCGD</sequence>
<keyword evidence="8" id="KW-1185">Reference proteome</keyword>
<keyword evidence="6" id="KW-1133">Transmembrane helix</keyword>
<dbReference type="SUPFAM" id="SSF48264">
    <property type="entry name" value="Cytochrome P450"/>
    <property type="match status" value="1"/>
</dbReference>
<dbReference type="EMBL" id="OZ019901">
    <property type="protein sequence ID" value="CAK9237053.1"/>
    <property type="molecule type" value="Genomic_DNA"/>
</dbReference>
<dbReference type="InterPro" id="IPR002401">
    <property type="entry name" value="Cyt_P450_E_grp-I"/>
</dbReference>
<organism evidence="7 8">
    <name type="scientific">Sphagnum troendelagicum</name>
    <dbReference type="NCBI Taxonomy" id="128251"/>
    <lineage>
        <taxon>Eukaryota</taxon>
        <taxon>Viridiplantae</taxon>
        <taxon>Streptophyta</taxon>
        <taxon>Embryophyta</taxon>
        <taxon>Bryophyta</taxon>
        <taxon>Sphagnophytina</taxon>
        <taxon>Sphagnopsida</taxon>
        <taxon>Sphagnales</taxon>
        <taxon>Sphagnaceae</taxon>
        <taxon>Sphagnum</taxon>
    </lineage>
</organism>
<keyword evidence="5" id="KW-0349">Heme</keyword>
<evidence type="ECO:0000256" key="3">
    <source>
        <dbReference type="ARBA" id="ARBA00023002"/>
    </source>
</evidence>
<feature type="transmembrane region" description="Helical" evidence="6">
    <location>
        <begin position="12"/>
        <end position="33"/>
    </location>
</feature>
<reference evidence="7" key="1">
    <citation type="submission" date="2024-02" db="EMBL/GenBank/DDBJ databases">
        <authorList>
            <consortium name="ELIXIR-Norway"/>
            <consortium name="Elixir Norway"/>
        </authorList>
    </citation>
    <scope>NUCLEOTIDE SEQUENCE</scope>
</reference>
<keyword evidence="6" id="KW-0472">Membrane</keyword>
<dbReference type="PROSITE" id="PS00086">
    <property type="entry name" value="CYTOCHROME_P450"/>
    <property type="match status" value="1"/>
</dbReference>
<name>A0ABP0V3Q7_9BRYO</name>
<dbReference type="PRINTS" id="PR00463">
    <property type="entry name" value="EP450I"/>
</dbReference>
<dbReference type="Proteomes" id="UP001497512">
    <property type="component" value="Chromosome 9"/>
</dbReference>
<dbReference type="Pfam" id="PF00067">
    <property type="entry name" value="p450"/>
    <property type="match status" value="1"/>
</dbReference>
<keyword evidence="3 5" id="KW-0560">Oxidoreductase</keyword>
<evidence type="ECO:0000256" key="4">
    <source>
        <dbReference type="ARBA" id="ARBA00023004"/>
    </source>
</evidence>
<evidence type="ECO:0000256" key="5">
    <source>
        <dbReference type="RuleBase" id="RU000461"/>
    </source>
</evidence>
<comment type="similarity">
    <text evidence="1 5">Belongs to the cytochrome P450 family.</text>
</comment>
<keyword evidence="6" id="KW-0812">Transmembrane</keyword>
<accession>A0ABP0V3Q7</accession>
<gene>
    <name evidence="7" type="ORF">CSSPTR1EN2_LOCUS23453</name>
</gene>